<protein>
    <submittedName>
        <fullName evidence="1">U32 family peptidase</fullName>
    </submittedName>
</protein>
<keyword evidence="2" id="KW-1185">Reference proteome</keyword>
<evidence type="ECO:0000313" key="2">
    <source>
        <dbReference type="Proteomes" id="UP001198962"/>
    </source>
</evidence>
<organism evidence="1 2">
    <name type="scientific">Brotaphodocola catenula</name>
    <dbReference type="NCBI Taxonomy" id="2885361"/>
    <lineage>
        <taxon>Bacteria</taxon>
        <taxon>Bacillati</taxon>
        <taxon>Bacillota</taxon>
        <taxon>Clostridia</taxon>
        <taxon>Lachnospirales</taxon>
        <taxon>Lachnospiraceae</taxon>
        <taxon>Brotaphodocola</taxon>
    </lineage>
</organism>
<dbReference type="RefSeq" id="WP_177977180.1">
    <property type="nucleotide sequence ID" value="NZ_JAJEPU010000039.1"/>
</dbReference>
<gene>
    <name evidence="1" type="ORF">LKD32_11700</name>
</gene>
<reference evidence="1" key="1">
    <citation type="submission" date="2021-10" db="EMBL/GenBank/DDBJ databases">
        <title>Anaerobic single-cell dispensing facilitates the cultivation of human gut bacteria.</title>
        <authorList>
            <person name="Afrizal A."/>
        </authorList>
    </citation>
    <scope>NUCLEOTIDE SEQUENCE</scope>
    <source>
        <strain evidence="1">CLA-AA-H274</strain>
    </source>
</reference>
<dbReference type="PANTHER" id="PTHR30217:SF10">
    <property type="entry name" value="23S RRNA 5-HYDROXYCYTIDINE C2501 SYNTHASE"/>
    <property type="match status" value="1"/>
</dbReference>
<proteinExistence type="predicted"/>
<name>A0AAE3DKS9_9FIRM</name>
<dbReference type="Proteomes" id="UP001198962">
    <property type="component" value="Unassembled WGS sequence"/>
</dbReference>
<dbReference type="Pfam" id="PF01136">
    <property type="entry name" value="Peptidase_U32"/>
    <property type="match status" value="1"/>
</dbReference>
<sequence>MKITAGLGSIDEYVRFVTAGADECFCGYVPYSWTAKYGARAPLNRREVLCCNVQIGSYSELEILAGMVCRYQKPVHLTFNSLYYLPEQYPEIAKIITSCMELGFRSFILADPALIVYLRAQGIDCEIHLSGENGEVNTGSIRALSRLGLTRVIFHRKNTFTDMRAVTGMKFEVFSPTEFEAFVLNENCQFTGAFCNSFHGDEIGHLCRVPYWLAPVEDQTETGSASLQSRQGREEWERMKQSGRINEDGELMGGITGGSIAEKSYDEDGYLCGESGCGLCALWRLQEAGITHLKLVGRGNYVDFMERDIQNLCRAREILGNSTSEIEFQERVKQELFLSGCGGNCYYRI</sequence>
<dbReference type="InterPro" id="IPR051454">
    <property type="entry name" value="RNA/ubiquinone_mod_enzymes"/>
</dbReference>
<comment type="caution">
    <text evidence="1">The sequence shown here is derived from an EMBL/GenBank/DDBJ whole genome shotgun (WGS) entry which is preliminary data.</text>
</comment>
<dbReference type="PANTHER" id="PTHR30217">
    <property type="entry name" value="PEPTIDASE U32 FAMILY"/>
    <property type="match status" value="1"/>
</dbReference>
<dbReference type="EMBL" id="JAJEPU010000039">
    <property type="protein sequence ID" value="MCC2165527.1"/>
    <property type="molecule type" value="Genomic_DNA"/>
</dbReference>
<dbReference type="InterPro" id="IPR001539">
    <property type="entry name" value="Peptidase_U32"/>
</dbReference>
<dbReference type="AlphaFoldDB" id="A0AAE3DKS9"/>
<evidence type="ECO:0000313" key="1">
    <source>
        <dbReference type="EMBL" id="MCC2165527.1"/>
    </source>
</evidence>
<accession>A0AAE3DKS9</accession>